<dbReference type="EMBL" id="JAAZQQ010000002">
    <property type="protein sequence ID" value="NKX44097.1"/>
    <property type="molecule type" value="Genomic_DNA"/>
</dbReference>
<name>A0A7X6JW85_9RHOB</name>
<protein>
    <submittedName>
        <fullName evidence="2">Uncharacterized protein</fullName>
    </submittedName>
</protein>
<reference evidence="2 3" key="1">
    <citation type="submission" date="2020-04" db="EMBL/GenBank/DDBJ databases">
        <authorList>
            <person name="Yoon J."/>
        </authorList>
    </citation>
    <scope>NUCLEOTIDE SEQUENCE [LARGE SCALE GENOMIC DNA]</scope>
    <source>
        <strain evidence="2 3">KMU-115</strain>
    </source>
</reference>
<dbReference type="RefSeq" id="WP_168622492.1">
    <property type="nucleotide sequence ID" value="NZ_JAAZQQ010000002.1"/>
</dbReference>
<dbReference type="AlphaFoldDB" id="A0A7X6JW85"/>
<proteinExistence type="predicted"/>
<comment type="caution">
    <text evidence="2">The sequence shown here is derived from an EMBL/GenBank/DDBJ whole genome shotgun (WGS) entry which is preliminary data.</text>
</comment>
<evidence type="ECO:0000313" key="2">
    <source>
        <dbReference type="EMBL" id="NKX44097.1"/>
    </source>
</evidence>
<keyword evidence="3" id="KW-1185">Reference proteome</keyword>
<organism evidence="2 3">
    <name type="scientific">Roseicyclus persicicus</name>
    <dbReference type="NCBI Taxonomy" id="2650661"/>
    <lineage>
        <taxon>Bacteria</taxon>
        <taxon>Pseudomonadati</taxon>
        <taxon>Pseudomonadota</taxon>
        <taxon>Alphaproteobacteria</taxon>
        <taxon>Rhodobacterales</taxon>
        <taxon>Roseobacteraceae</taxon>
        <taxon>Roseicyclus</taxon>
    </lineage>
</organism>
<evidence type="ECO:0000313" key="3">
    <source>
        <dbReference type="Proteomes" id="UP000526408"/>
    </source>
</evidence>
<evidence type="ECO:0000256" key="1">
    <source>
        <dbReference type="SAM" id="MobiDB-lite"/>
    </source>
</evidence>
<gene>
    <name evidence="2" type="ORF">HCU73_05805</name>
</gene>
<feature type="region of interest" description="Disordered" evidence="1">
    <location>
        <begin position="25"/>
        <end position="46"/>
    </location>
</feature>
<sequence>MSEQPTTPAPDADAALRLLDETWAYFTPGPRPVPPTTAYDDAPVAA</sequence>
<accession>A0A7X6JW85</accession>
<dbReference type="Proteomes" id="UP000526408">
    <property type="component" value="Unassembled WGS sequence"/>
</dbReference>